<dbReference type="RefSeq" id="WP_091850615.1">
    <property type="nucleotide sequence ID" value="NZ_FOHZ01000007.1"/>
</dbReference>
<evidence type="ECO:0000256" key="3">
    <source>
        <dbReference type="ARBA" id="ARBA00022692"/>
    </source>
</evidence>
<evidence type="ECO:0000256" key="4">
    <source>
        <dbReference type="ARBA" id="ARBA00022989"/>
    </source>
</evidence>
<sequence length="534" mass="55794">MSFSVIVQAAGGLALFLLAMGMMTDGLKTFAGAGLKRLLERWTDRPLRGLATGILITGLVQSSSAVTVATIGFVNAGMLTLSQAIAVVFGANVGTTVTSWLVALVGSGFKVSALALPILTVGVILRIAGSGSRWASLGEALAGFGLFFLGLDLLKDSLGGFATGFSSTVEGGAGAHWAMYLGIGFVITLLTQSSSATLAIVLTAAGTGVISLEAGAAGVIGASLGTTSTAAVAVLNATANARRLATSHILFNVVAGVIALAVMPLVLALAGLLADWLDLEGSPAILLAAFHTLFKLIGIALLLPLVPWLARRLDRFFRSAEEDLSRPRYLDRTVASTPELAVGALQQELERMEELVTGLVHAALTREGMTVVAGARQTSAIHSLYNAITGFAARTRAEKMSPELVEQLTVAVRTARYLSEVAGQAGSAIRLRELRRAMPEQTVRLLMDRYLEALNQLLTSEDRDSGAVREAEALYQKLKVSVLRAIVNGEVDEDRGQAALDDLSALRRMLDQGIKAKAMLAGSDSGGESPQAEP</sequence>
<feature type="transmembrane region" description="Helical" evidence="6">
    <location>
        <begin position="6"/>
        <end position="27"/>
    </location>
</feature>
<name>A0A1I0DE55_9GAMM</name>
<evidence type="ECO:0000256" key="1">
    <source>
        <dbReference type="ARBA" id="ARBA00004651"/>
    </source>
</evidence>
<dbReference type="GO" id="GO:0005436">
    <property type="term" value="F:sodium:phosphate symporter activity"/>
    <property type="evidence" value="ECO:0007669"/>
    <property type="project" value="InterPro"/>
</dbReference>
<feature type="transmembrane region" description="Helical" evidence="6">
    <location>
        <begin position="134"/>
        <end position="154"/>
    </location>
</feature>
<protein>
    <submittedName>
        <fullName evidence="7">Phosphate:Na+ symporter</fullName>
    </submittedName>
</protein>
<dbReference type="GO" id="GO:0005886">
    <property type="term" value="C:plasma membrane"/>
    <property type="evidence" value="ECO:0007669"/>
    <property type="project" value="UniProtKB-SubCell"/>
</dbReference>
<keyword evidence="4 6" id="KW-1133">Transmembrane helix</keyword>
<dbReference type="EMBL" id="FOHZ01000007">
    <property type="protein sequence ID" value="SET30643.1"/>
    <property type="molecule type" value="Genomic_DNA"/>
</dbReference>
<dbReference type="GO" id="GO:0044341">
    <property type="term" value="P:sodium-dependent phosphate transport"/>
    <property type="evidence" value="ECO:0007669"/>
    <property type="project" value="InterPro"/>
</dbReference>
<evidence type="ECO:0000313" key="8">
    <source>
        <dbReference type="Proteomes" id="UP000198762"/>
    </source>
</evidence>
<dbReference type="PANTHER" id="PTHR10010">
    <property type="entry name" value="SOLUTE CARRIER FAMILY 34 SODIUM PHOSPHATE , MEMBER 2-RELATED"/>
    <property type="match status" value="1"/>
</dbReference>
<evidence type="ECO:0000256" key="2">
    <source>
        <dbReference type="ARBA" id="ARBA00022475"/>
    </source>
</evidence>
<keyword evidence="8" id="KW-1185">Reference proteome</keyword>
<dbReference type="NCBIfam" id="NF037997">
    <property type="entry name" value="Na_Pi_symport"/>
    <property type="match status" value="1"/>
</dbReference>
<organism evidence="7 8">
    <name type="scientific">Marinobacter segnicrescens</name>
    <dbReference type="NCBI Taxonomy" id="430453"/>
    <lineage>
        <taxon>Bacteria</taxon>
        <taxon>Pseudomonadati</taxon>
        <taxon>Pseudomonadota</taxon>
        <taxon>Gammaproteobacteria</taxon>
        <taxon>Pseudomonadales</taxon>
        <taxon>Marinobacteraceae</taxon>
        <taxon>Marinobacter</taxon>
    </lineage>
</organism>
<keyword evidence="3 6" id="KW-0812">Transmembrane</keyword>
<dbReference type="PANTHER" id="PTHR10010:SF46">
    <property type="entry name" value="SODIUM-DEPENDENT PHOSPHATE TRANSPORT PROTEIN 2B"/>
    <property type="match status" value="1"/>
</dbReference>
<keyword evidence="2" id="KW-1003">Cell membrane</keyword>
<feature type="transmembrane region" description="Helical" evidence="6">
    <location>
        <begin position="80"/>
        <end position="104"/>
    </location>
</feature>
<feature type="transmembrane region" description="Helical" evidence="6">
    <location>
        <begin position="249"/>
        <end position="273"/>
    </location>
</feature>
<dbReference type="Proteomes" id="UP000198762">
    <property type="component" value="Unassembled WGS sequence"/>
</dbReference>
<feature type="transmembrane region" description="Helical" evidence="6">
    <location>
        <begin position="111"/>
        <end position="128"/>
    </location>
</feature>
<feature type="transmembrane region" description="Helical" evidence="6">
    <location>
        <begin position="175"/>
        <end position="202"/>
    </location>
</feature>
<evidence type="ECO:0000256" key="6">
    <source>
        <dbReference type="SAM" id="Phobius"/>
    </source>
</evidence>
<dbReference type="InterPro" id="IPR003841">
    <property type="entry name" value="Na/Pi_transpt"/>
</dbReference>
<dbReference type="OrthoDB" id="9763003at2"/>
<dbReference type="Pfam" id="PF02690">
    <property type="entry name" value="Na_Pi_cotrans"/>
    <property type="match status" value="2"/>
</dbReference>
<reference evidence="8" key="1">
    <citation type="submission" date="2016-10" db="EMBL/GenBank/DDBJ databases">
        <authorList>
            <person name="Varghese N."/>
            <person name="Submissions S."/>
        </authorList>
    </citation>
    <scope>NUCLEOTIDE SEQUENCE [LARGE SCALE GENOMIC DNA]</scope>
    <source>
        <strain evidence="8">CGMCC 1.6489</strain>
    </source>
</reference>
<evidence type="ECO:0000313" key="7">
    <source>
        <dbReference type="EMBL" id="SET30643.1"/>
    </source>
</evidence>
<accession>A0A1I0DE55</accession>
<evidence type="ECO:0000256" key="5">
    <source>
        <dbReference type="ARBA" id="ARBA00023136"/>
    </source>
</evidence>
<feature type="transmembrane region" description="Helical" evidence="6">
    <location>
        <begin position="47"/>
        <end position="74"/>
    </location>
</feature>
<proteinExistence type="predicted"/>
<comment type="subcellular location">
    <subcellularLocation>
        <location evidence="1">Cell membrane</location>
        <topology evidence="1">Multi-pass membrane protein</topology>
    </subcellularLocation>
</comment>
<feature type="transmembrane region" description="Helical" evidence="6">
    <location>
        <begin position="214"/>
        <end position="237"/>
    </location>
</feature>
<feature type="transmembrane region" description="Helical" evidence="6">
    <location>
        <begin position="285"/>
        <end position="310"/>
    </location>
</feature>
<keyword evidence="5 6" id="KW-0472">Membrane</keyword>
<gene>
    <name evidence="7" type="ORF">SAMN04487962_10712</name>
</gene>
<dbReference type="AlphaFoldDB" id="A0A1I0DE55"/>